<organism evidence="2 3">
    <name type="scientific">Virgisporangium ochraceum</name>
    <dbReference type="NCBI Taxonomy" id="65505"/>
    <lineage>
        <taxon>Bacteria</taxon>
        <taxon>Bacillati</taxon>
        <taxon>Actinomycetota</taxon>
        <taxon>Actinomycetes</taxon>
        <taxon>Micromonosporales</taxon>
        <taxon>Micromonosporaceae</taxon>
        <taxon>Virgisporangium</taxon>
    </lineage>
</organism>
<comment type="caution">
    <text evidence="2">The sequence shown here is derived from an EMBL/GenBank/DDBJ whole genome shotgun (WGS) entry which is preliminary data.</text>
</comment>
<name>A0A8J4A015_9ACTN</name>
<dbReference type="Proteomes" id="UP000635606">
    <property type="component" value="Unassembled WGS sequence"/>
</dbReference>
<keyword evidence="3" id="KW-1185">Reference proteome</keyword>
<feature type="domain" description="M23ase beta-sheet core" evidence="1">
    <location>
        <begin position="251"/>
        <end position="336"/>
    </location>
</feature>
<evidence type="ECO:0000313" key="2">
    <source>
        <dbReference type="EMBL" id="GIJ70610.1"/>
    </source>
</evidence>
<dbReference type="PANTHER" id="PTHR21666">
    <property type="entry name" value="PEPTIDASE-RELATED"/>
    <property type="match status" value="1"/>
</dbReference>
<dbReference type="AlphaFoldDB" id="A0A8J4A015"/>
<dbReference type="CDD" id="cd12797">
    <property type="entry name" value="M23_peptidase"/>
    <property type="match status" value="1"/>
</dbReference>
<dbReference type="InterPro" id="IPR050570">
    <property type="entry name" value="Cell_wall_metabolism_enzyme"/>
</dbReference>
<dbReference type="InterPro" id="IPR011055">
    <property type="entry name" value="Dup_hybrid_motif"/>
</dbReference>
<dbReference type="Gene3D" id="2.70.70.10">
    <property type="entry name" value="Glucose Permease (Domain IIA)"/>
    <property type="match status" value="1"/>
</dbReference>
<gene>
    <name evidence="2" type="ORF">Voc01_055270</name>
</gene>
<dbReference type="PANTHER" id="PTHR21666:SF270">
    <property type="entry name" value="MUREIN HYDROLASE ACTIVATOR ENVC"/>
    <property type="match status" value="1"/>
</dbReference>
<dbReference type="RefSeq" id="WP_203930509.1">
    <property type="nucleotide sequence ID" value="NZ_BOPH01000082.1"/>
</dbReference>
<reference evidence="2" key="1">
    <citation type="submission" date="2021-01" db="EMBL/GenBank/DDBJ databases">
        <title>Whole genome shotgun sequence of Virgisporangium ochraceum NBRC 16418.</title>
        <authorList>
            <person name="Komaki H."/>
            <person name="Tamura T."/>
        </authorList>
    </citation>
    <scope>NUCLEOTIDE SEQUENCE</scope>
    <source>
        <strain evidence="2">NBRC 16418</strain>
    </source>
</reference>
<dbReference type="GO" id="GO:0004222">
    <property type="term" value="F:metalloendopeptidase activity"/>
    <property type="evidence" value="ECO:0007669"/>
    <property type="project" value="TreeGrafter"/>
</dbReference>
<evidence type="ECO:0000259" key="1">
    <source>
        <dbReference type="Pfam" id="PF01551"/>
    </source>
</evidence>
<dbReference type="Pfam" id="PF01551">
    <property type="entry name" value="Peptidase_M23"/>
    <property type="match status" value="1"/>
</dbReference>
<protein>
    <recommendedName>
        <fullName evidence="1">M23ase beta-sheet core domain-containing protein</fullName>
    </recommendedName>
</protein>
<dbReference type="SUPFAM" id="SSF51261">
    <property type="entry name" value="Duplicated hybrid motif"/>
    <property type="match status" value="1"/>
</dbReference>
<sequence length="367" mass="38607">MTKWVLVPAAGIYVLLVGLLCAFGVVVGVSGGAAAPACGPNGSTLTVPKPWKDLNRPREEDLDYLTPEELTNATVVVSTIRTVTEGSNGGPPEVPLAPGAGRRAAEIALVVTWVESNLRNLNYGDADSLGLFQQRQEYYPVTVSTDPVRATRAFLVGLPGVKGLVHVPEWPGMEIGAAAVRVQRPAQRYEFRYHEFDEWAAAATQLLWAGVPVCPPDSVAPQPALHSAALPLARDLLPRDEYDDPHHDYPAVDLAVPTGTPAYAMVPGTVSLVDDDRCGTGIVIAAGDGGSYVYCHLSAVDVGEGASVVAGQYVGATGNTGRSTGPHLHIGIKVGETSRCPQTWLLSVYDGLAAPNPLLLPTVGCSY</sequence>
<accession>A0A8J4A015</accession>
<dbReference type="EMBL" id="BOPH01000082">
    <property type="protein sequence ID" value="GIJ70610.1"/>
    <property type="molecule type" value="Genomic_DNA"/>
</dbReference>
<proteinExistence type="predicted"/>
<evidence type="ECO:0000313" key="3">
    <source>
        <dbReference type="Proteomes" id="UP000635606"/>
    </source>
</evidence>
<dbReference type="InterPro" id="IPR016047">
    <property type="entry name" value="M23ase_b-sheet_dom"/>
</dbReference>